<comment type="similarity">
    <text evidence="1">Belongs to the TFB4 family.</text>
</comment>
<keyword evidence="1" id="KW-0539">Nucleus</keyword>
<dbReference type="GO" id="GO:0006355">
    <property type="term" value="P:regulation of DNA-templated transcription"/>
    <property type="evidence" value="ECO:0007669"/>
    <property type="project" value="InterPro"/>
</dbReference>
<organism evidence="3 4">
    <name type="scientific">Araneus ventricosus</name>
    <name type="common">Orbweaver spider</name>
    <name type="synonym">Epeira ventricosa</name>
    <dbReference type="NCBI Taxonomy" id="182803"/>
    <lineage>
        <taxon>Eukaryota</taxon>
        <taxon>Metazoa</taxon>
        <taxon>Ecdysozoa</taxon>
        <taxon>Arthropoda</taxon>
        <taxon>Chelicerata</taxon>
        <taxon>Arachnida</taxon>
        <taxon>Araneae</taxon>
        <taxon>Araneomorphae</taxon>
        <taxon>Entelegynae</taxon>
        <taxon>Araneoidea</taxon>
        <taxon>Araneidae</taxon>
        <taxon>Araneus</taxon>
    </lineage>
</organism>
<keyword evidence="2" id="KW-0472">Membrane</keyword>
<dbReference type="GO" id="GO:0008270">
    <property type="term" value="F:zinc ion binding"/>
    <property type="evidence" value="ECO:0007669"/>
    <property type="project" value="UniProtKB-KW"/>
</dbReference>
<accession>A0A4Y2UEU2</accession>
<dbReference type="AlphaFoldDB" id="A0A4Y2UEU2"/>
<keyword evidence="4" id="KW-1185">Reference proteome</keyword>
<keyword evidence="2" id="KW-1133">Transmembrane helix</keyword>
<dbReference type="GO" id="GO:0005675">
    <property type="term" value="C:transcription factor TFIIH holo complex"/>
    <property type="evidence" value="ECO:0007669"/>
    <property type="project" value="UniProtKB-UniRule"/>
</dbReference>
<protein>
    <recommendedName>
        <fullName evidence="1">General transcription factor IIH subunit 3</fullName>
    </recommendedName>
    <alternativeName>
        <fullName evidence="1">General transcription factor IIH polypeptide 3</fullName>
    </alternativeName>
</protein>
<dbReference type="Proteomes" id="UP000499080">
    <property type="component" value="Unassembled WGS sequence"/>
</dbReference>
<dbReference type="InterPro" id="IPR036465">
    <property type="entry name" value="vWFA_dom_sf"/>
</dbReference>
<evidence type="ECO:0000256" key="2">
    <source>
        <dbReference type="SAM" id="Phobius"/>
    </source>
</evidence>
<dbReference type="Pfam" id="PF03850">
    <property type="entry name" value="Tfb4"/>
    <property type="match status" value="1"/>
</dbReference>
<evidence type="ECO:0000313" key="3">
    <source>
        <dbReference type="EMBL" id="GBO10614.1"/>
    </source>
</evidence>
<comment type="subcellular location">
    <subcellularLocation>
        <location evidence="1">Nucleus</location>
    </subcellularLocation>
</comment>
<dbReference type="InterPro" id="IPR004600">
    <property type="entry name" value="TFIIH_Tfb4/GTF2H3"/>
</dbReference>
<dbReference type="GO" id="GO:0006289">
    <property type="term" value="P:nucleotide-excision repair"/>
    <property type="evidence" value="ECO:0007669"/>
    <property type="project" value="UniProtKB-UniRule"/>
</dbReference>
<keyword evidence="1" id="KW-0227">DNA damage</keyword>
<keyword evidence="1" id="KW-0479">Metal-binding</keyword>
<keyword evidence="1" id="KW-0234">DNA repair</keyword>
<reference evidence="3 4" key="1">
    <citation type="journal article" date="2019" name="Sci. Rep.">
        <title>Orb-weaving spider Araneus ventricosus genome elucidates the spidroin gene catalogue.</title>
        <authorList>
            <person name="Kono N."/>
            <person name="Nakamura H."/>
            <person name="Ohtoshi R."/>
            <person name="Moran D.A.P."/>
            <person name="Shinohara A."/>
            <person name="Yoshida Y."/>
            <person name="Fujiwara M."/>
            <person name="Mori M."/>
            <person name="Tomita M."/>
            <person name="Arakawa K."/>
        </authorList>
    </citation>
    <scope>NUCLEOTIDE SEQUENCE [LARGE SCALE GENOMIC DNA]</scope>
</reference>
<comment type="caution">
    <text evidence="3">The sequence shown here is derived from an EMBL/GenBank/DDBJ whole genome shotgun (WGS) entry which is preliminary data.</text>
</comment>
<dbReference type="OrthoDB" id="17307at2759"/>
<feature type="transmembrane region" description="Helical" evidence="2">
    <location>
        <begin position="53"/>
        <end position="77"/>
    </location>
</feature>
<keyword evidence="1" id="KW-0805">Transcription regulation</keyword>
<feature type="non-terminal residue" evidence="3">
    <location>
        <position position="1"/>
    </location>
</feature>
<dbReference type="Gene3D" id="3.40.50.410">
    <property type="entry name" value="von Willebrand factor, type A domain"/>
    <property type="match status" value="1"/>
</dbReference>
<name>A0A4Y2UEU2_ARAVE</name>
<comment type="subunit">
    <text evidence="1">Part of a TFIID-containing RNA polymerase II pre-initiation complex that is composed of TBP and at least GTF2A1, GTF2A2, GTF2E1, GTF2E2, GTF2F1, GTF2H2, GTF2H3, GTF2H4, GTF2H5, GTF2B, TCEA1, ERCC2, ERCC3, TAF1, TAF2, TAF3, TAF4, TAF5, TAF6, TAF7, TAF8, TAF9, TAF10, TAF11, TAF12 and TAF13. Component of the 7-subunit TFIIH core complex composed of XPB/ERCC3, XPD/ERCC2, GTF2H1, GTF2H2, GTF2H3, GTF2H4 and GTF2H5, which is active in NER. The core complex associates with the 3-subunit CDK-activating kinase (CAK) module composed of CCNH/cyclin H, CDK7 and MNAT1 to form the 10-subunit holoenzyme (holo-TFIIH) active in transcription. Interacts with RARA; the interaction requires prior phosphorylation of RARA on 'Ser-369' which then enhances interaction of RARA with CDK7.</text>
</comment>
<evidence type="ECO:0000256" key="1">
    <source>
        <dbReference type="RuleBase" id="RU368090"/>
    </source>
</evidence>
<evidence type="ECO:0000313" key="4">
    <source>
        <dbReference type="Proteomes" id="UP000499080"/>
    </source>
</evidence>
<keyword evidence="1" id="KW-0863">Zinc-finger</keyword>
<comment type="function">
    <text evidence="1">Component of the general transcription and DNA repair factor IIH (TFIIH) core complex, which is involved in general and transcription-coupled nucleotide excision repair (NER) of damaged DNA and, when complexed to CAK, in RNA transcription by RNA polymerase II. In NER, TFIIH acts by opening DNA around the lesion to allow the excision of the damaged oligonucleotide and its replacement by a new DNA fragment. In transcription, TFIIH has an essential role in transcription initiation. When the pre-initiation complex (PIC) has been established, TFIIH is required for promoter opening and promoter escape. Phosphorylation of the C-terminal tail (CTD) of the largest subunit of RNA polymerase II by the kinase module CAK controls the initiation of transcription.</text>
</comment>
<gene>
    <name evidence="3" type="ORF">AVEN_170215_1</name>
</gene>
<proteinExistence type="inferred from homology"/>
<keyword evidence="1" id="KW-0804">Transcription</keyword>
<sequence>AFLYPLPSSSESEETRPSDGQYELFANIKNAVHTNVKKLVLENNEEEIYTESLVAGAMTMALCCILKKMFPLVYVLLNVFS</sequence>
<keyword evidence="2" id="KW-0812">Transmembrane</keyword>
<dbReference type="EMBL" id="BGPR01035678">
    <property type="protein sequence ID" value="GBO10614.1"/>
    <property type="molecule type" value="Genomic_DNA"/>
</dbReference>
<dbReference type="GO" id="GO:0000439">
    <property type="term" value="C:transcription factor TFIIH core complex"/>
    <property type="evidence" value="ECO:0007669"/>
    <property type="project" value="UniProtKB-UniRule"/>
</dbReference>
<keyword evidence="1" id="KW-0862">Zinc</keyword>